<dbReference type="OrthoDB" id="3164380at2759"/>
<dbReference type="Proteomes" id="UP000218811">
    <property type="component" value="Unassembled WGS sequence"/>
</dbReference>
<feature type="compositionally biased region" description="Polar residues" evidence="1">
    <location>
        <begin position="159"/>
        <end position="169"/>
    </location>
</feature>
<sequence length="290" mass="31255">MGSSSDTLTHLLPLDELIQVIYQGSSRFVVLSNVEELSWTVYVGLSGPEGRWWSGCWKDTNVRSAVGANISASKIETYAGLLEDAFVQGELYIGNWSTQKGAKINFTLGANLDNPAKIPLVEMPSEEVASLATKVFTNIALQSRLRKNRLHPPPFATSAGASNARSQPSAGGLILQRPPARLDTLRTLPTDQRTETNSSSRAADTTRSAAELRAQDEIKTLKAELARVRSEQTQAGSSARGQGKRHTDAANDTDTRPSKAARSAVVLQDTSRLHSIASTYSITTPITAGY</sequence>
<protein>
    <submittedName>
        <fullName evidence="2">Uncharacterized protein</fullName>
    </submittedName>
</protein>
<reference evidence="2 3" key="1">
    <citation type="journal article" date="2012" name="Science">
        <title>The Paleozoic origin of enzymatic lignin decomposition reconstructed from 31 fungal genomes.</title>
        <authorList>
            <person name="Floudas D."/>
            <person name="Binder M."/>
            <person name="Riley R."/>
            <person name="Barry K."/>
            <person name="Blanchette R.A."/>
            <person name="Henrissat B."/>
            <person name="Martinez A.T."/>
            <person name="Otillar R."/>
            <person name="Spatafora J.W."/>
            <person name="Yadav J.S."/>
            <person name="Aerts A."/>
            <person name="Benoit I."/>
            <person name="Boyd A."/>
            <person name="Carlson A."/>
            <person name="Copeland A."/>
            <person name="Coutinho P.M."/>
            <person name="de Vries R.P."/>
            <person name="Ferreira P."/>
            <person name="Findley K."/>
            <person name="Foster B."/>
            <person name="Gaskell J."/>
            <person name="Glotzer D."/>
            <person name="Gorecki P."/>
            <person name="Heitman J."/>
            <person name="Hesse C."/>
            <person name="Hori C."/>
            <person name="Igarashi K."/>
            <person name="Jurgens J.A."/>
            <person name="Kallen N."/>
            <person name="Kersten P."/>
            <person name="Kohler A."/>
            <person name="Kuees U."/>
            <person name="Kumar T.K.A."/>
            <person name="Kuo A."/>
            <person name="LaButti K."/>
            <person name="Larrondo L.F."/>
            <person name="Lindquist E."/>
            <person name="Ling A."/>
            <person name="Lombard V."/>
            <person name="Lucas S."/>
            <person name="Lundell T."/>
            <person name="Martin R."/>
            <person name="McLaughlin D.J."/>
            <person name="Morgenstern I."/>
            <person name="Morin E."/>
            <person name="Murat C."/>
            <person name="Nagy L.G."/>
            <person name="Nolan M."/>
            <person name="Ohm R.A."/>
            <person name="Patyshakuliyeva A."/>
            <person name="Rokas A."/>
            <person name="Ruiz-Duenas F.J."/>
            <person name="Sabat G."/>
            <person name="Salamov A."/>
            <person name="Samejima M."/>
            <person name="Schmutz J."/>
            <person name="Slot J.C."/>
            <person name="St John F."/>
            <person name="Stenlid J."/>
            <person name="Sun H."/>
            <person name="Sun S."/>
            <person name="Syed K."/>
            <person name="Tsang A."/>
            <person name="Wiebenga A."/>
            <person name="Young D."/>
            <person name="Pisabarro A."/>
            <person name="Eastwood D.C."/>
            <person name="Martin F."/>
            <person name="Cullen D."/>
            <person name="Grigoriev I.V."/>
            <person name="Hibbett D.S."/>
        </authorList>
    </citation>
    <scope>NUCLEOTIDE SEQUENCE [LARGE SCALE GENOMIC DNA]</scope>
    <source>
        <strain evidence="2 3">MD-104</strain>
    </source>
</reference>
<accession>A0A2H3JMZ6</accession>
<evidence type="ECO:0000256" key="1">
    <source>
        <dbReference type="SAM" id="MobiDB-lite"/>
    </source>
</evidence>
<dbReference type="OMA" id="WEERDVI"/>
<feature type="region of interest" description="Disordered" evidence="1">
    <location>
        <begin position="227"/>
        <end position="265"/>
    </location>
</feature>
<feature type="region of interest" description="Disordered" evidence="1">
    <location>
        <begin position="147"/>
        <end position="214"/>
    </location>
</feature>
<name>A0A2H3JMZ6_WOLCO</name>
<feature type="compositionally biased region" description="Low complexity" evidence="1">
    <location>
        <begin position="198"/>
        <end position="209"/>
    </location>
</feature>
<feature type="compositionally biased region" description="Polar residues" evidence="1">
    <location>
        <begin position="187"/>
        <end position="197"/>
    </location>
</feature>
<feature type="compositionally biased region" description="Basic and acidic residues" evidence="1">
    <location>
        <begin position="245"/>
        <end position="257"/>
    </location>
</feature>
<evidence type="ECO:0000313" key="3">
    <source>
        <dbReference type="Proteomes" id="UP000218811"/>
    </source>
</evidence>
<gene>
    <name evidence="2" type="ORF">WOLCODRAFT_164534</name>
</gene>
<organism evidence="2 3">
    <name type="scientific">Wolfiporia cocos (strain MD-104)</name>
    <name type="common">Brown rot fungus</name>
    <dbReference type="NCBI Taxonomy" id="742152"/>
    <lineage>
        <taxon>Eukaryota</taxon>
        <taxon>Fungi</taxon>
        <taxon>Dikarya</taxon>
        <taxon>Basidiomycota</taxon>
        <taxon>Agaricomycotina</taxon>
        <taxon>Agaricomycetes</taxon>
        <taxon>Polyporales</taxon>
        <taxon>Phaeolaceae</taxon>
        <taxon>Wolfiporia</taxon>
    </lineage>
</organism>
<feature type="compositionally biased region" description="Polar residues" evidence="1">
    <location>
        <begin position="231"/>
        <end position="240"/>
    </location>
</feature>
<dbReference type="AlphaFoldDB" id="A0A2H3JMZ6"/>
<proteinExistence type="predicted"/>
<dbReference type="EMBL" id="KB468146">
    <property type="protein sequence ID" value="PCH43550.1"/>
    <property type="molecule type" value="Genomic_DNA"/>
</dbReference>
<keyword evidence="3" id="KW-1185">Reference proteome</keyword>
<evidence type="ECO:0000313" key="2">
    <source>
        <dbReference type="EMBL" id="PCH43550.1"/>
    </source>
</evidence>